<organism evidence="4 5">
    <name type="scientific">Paenacidovorax monticola</name>
    <dbReference type="NCBI Taxonomy" id="1926868"/>
    <lineage>
        <taxon>Bacteria</taxon>
        <taxon>Pseudomonadati</taxon>
        <taxon>Pseudomonadota</taxon>
        <taxon>Betaproteobacteria</taxon>
        <taxon>Burkholderiales</taxon>
        <taxon>Comamonadaceae</taxon>
        <taxon>Paenacidovorax</taxon>
    </lineage>
</organism>
<accession>A0A7H0HHT0</accession>
<sequence length="159" mass="16628">MHSPELLLREAVRLAFDNRVRGARPFGAVLARGGEIVATGVNDIVHSHDPTTHAEMQAVRAACRTLGHPRLEGCTVYASGHPCPMCLAALVLAGVERVVYAFDNADAAPYGLSSAAAYEALRLPLDPPPLPLARLDTGASAAQLYGGAAMPGDWAPLHG</sequence>
<dbReference type="Gene3D" id="3.40.140.10">
    <property type="entry name" value="Cytidine Deaminase, domain 2"/>
    <property type="match status" value="1"/>
</dbReference>
<dbReference type="EMBL" id="CP060790">
    <property type="protein sequence ID" value="QNP60096.1"/>
    <property type="molecule type" value="Genomic_DNA"/>
</dbReference>
<feature type="domain" description="CMP/dCMP-type deaminase" evidence="3">
    <location>
        <begin position="2"/>
        <end position="115"/>
    </location>
</feature>
<name>A0A7H0HHT0_9BURK</name>
<keyword evidence="2" id="KW-0862">Zinc</keyword>
<gene>
    <name evidence="4" type="ORF">H9L24_04035</name>
</gene>
<dbReference type="PANTHER" id="PTHR11079:SF161">
    <property type="entry name" value="CMP_DCMP-TYPE DEAMINASE DOMAIN-CONTAINING PROTEIN"/>
    <property type="match status" value="1"/>
</dbReference>
<dbReference type="AlphaFoldDB" id="A0A7H0HHT0"/>
<dbReference type="GO" id="GO:0008270">
    <property type="term" value="F:zinc ion binding"/>
    <property type="evidence" value="ECO:0007669"/>
    <property type="project" value="InterPro"/>
</dbReference>
<evidence type="ECO:0000259" key="3">
    <source>
        <dbReference type="PROSITE" id="PS51747"/>
    </source>
</evidence>
<dbReference type="RefSeq" id="WP_187737077.1">
    <property type="nucleotide sequence ID" value="NZ_CP060790.1"/>
</dbReference>
<dbReference type="SUPFAM" id="SSF53927">
    <property type="entry name" value="Cytidine deaminase-like"/>
    <property type="match status" value="1"/>
</dbReference>
<keyword evidence="5" id="KW-1185">Reference proteome</keyword>
<dbReference type="PANTHER" id="PTHR11079">
    <property type="entry name" value="CYTOSINE DEAMINASE FAMILY MEMBER"/>
    <property type="match status" value="1"/>
</dbReference>
<proteinExistence type="predicted"/>
<reference evidence="4 5" key="1">
    <citation type="submission" date="2020-08" db="EMBL/GenBank/DDBJ databases">
        <title>Genome sequence of Acidovorax monticola KACC 19171T.</title>
        <authorList>
            <person name="Hyun D.-W."/>
            <person name="Bae J.-W."/>
        </authorList>
    </citation>
    <scope>NUCLEOTIDE SEQUENCE [LARGE SCALE GENOMIC DNA]</scope>
    <source>
        <strain evidence="4 5">KACC 19171</strain>
    </source>
</reference>
<dbReference type="GO" id="GO:0047974">
    <property type="term" value="F:guanosine deaminase activity"/>
    <property type="evidence" value="ECO:0007669"/>
    <property type="project" value="TreeGrafter"/>
</dbReference>
<dbReference type="InterPro" id="IPR002125">
    <property type="entry name" value="CMP_dCMP_dom"/>
</dbReference>
<dbReference type="Proteomes" id="UP000516057">
    <property type="component" value="Chromosome"/>
</dbReference>
<keyword evidence="1" id="KW-0479">Metal-binding</keyword>
<dbReference type="PROSITE" id="PS51747">
    <property type="entry name" value="CYT_DCMP_DEAMINASES_2"/>
    <property type="match status" value="1"/>
</dbReference>
<evidence type="ECO:0000313" key="5">
    <source>
        <dbReference type="Proteomes" id="UP000516057"/>
    </source>
</evidence>
<dbReference type="PROSITE" id="PS00903">
    <property type="entry name" value="CYT_DCMP_DEAMINASES_1"/>
    <property type="match status" value="1"/>
</dbReference>
<dbReference type="InterPro" id="IPR016193">
    <property type="entry name" value="Cytidine_deaminase-like"/>
</dbReference>
<evidence type="ECO:0000313" key="4">
    <source>
        <dbReference type="EMBL" id="QNP60096.1"/>
    </source>
</evidence>
<evidence type="ECO:0000256" key="1">
    <source>
        <dbReference type="ARBA" id="ARBA00022723"/>
    </source>
</evidence>
<dbReference type="InterPro" id="IPR016192">
    <property type="entry name" value="APOBEC/CMP_deaminase_Zn-bd"/>
</dbReference>
<dbReference type="Pfam" id="PF00383">
    <property type="entry name" value="dCMP_cyt_deam_1"/>
    <property type="match status" value="1"/>
</dbReference>
<protein>
    <submittedName>
        <fullName evidence="4">Nucleoside deaminase</fullName>
    </submittedName>
</protein>
<evidence type="ECO:0000256" key="2">
    <source>
        <dbReference type="ARBA" id="ARBA00022833"/>
    </source>
</evidence>
<dbReference type="CDD" id="cd01285">
    <property type="entry name" value="nucleoside_deaminase"/>
    <property type="match status" value="1"/>
</dbReference>
<dbReference type="KEGG" id="amon:H9L24_04035"/>
<dbReference type="GO" id="GO:0006152">
    <property type="term" value="P:purine nucleoside catabolic process"/>
    <property type="evidence" value="ECO:0007669"/>
    <property type="project" value="TreeGrafter"/>
</dbReference>